<evidence type="ECO:0000313" key="3">
    <source>
        <dbReference type="Proteomes" id="UP000006038"/>
    </source>
</evidence>
<feature type="region of interest" description="Disordered" evidence="1">
    <location>
        <begin position="51"/>
        <end position="148"/>
    </location>
</feature>
<proteinExistence type="predicted"/>
<sequence length="148" mass="16100">MSILMSVSESRLKLIWQRIISGASTNLTHPVLVDDIDDDDEAAVVLAVVHQGHPPDLHEPLERLHKHNNSSSSSNNNARISINPILSPTPPRRRAEFGDNTLPFPSCGDGDGERAKRRRDEREGRRSATRGEEGSDAAGLYSRGGGSA</sequence>
<dbReference type="AlphaFoldDB" id="J3LZK1"/>
<protein>
    <submittedName>
        <fullName evidence="2">Uncharacterized protein</fullName>
    </submittedName>
</protein>
<dbReference type="HOGENOM" id="CLU_1761577_0_0_1"/>
<feature type="compositionally biased region" description="Basic and acidic residues" evidence="1">
    <location>
        <begin position="53"/>
        <end position="63"/>
    </location>
</feature>
<accession>J3LZK1</accession>
<reference evidence="2" key="2">
    <citation type="submission" date="2013-04" db="UniProtKB">
        <authorList>
            <consortium name="EnsemblPlants"/>
        </authorList>
    </citation>
    <scope>IDENTIFICATION</scope>
</reference>
<dbReference type="Proteomes" id="UP000006038">
    <property type="component" value="Chromosome 4"/>
</dbReference>
<evidence type="ECO:0000256" key="1">
    <source>
        <dbReference type="SAM" id="MobiDB-lite"/>
    </source>
</evidence>
<dbReference type="EnsemblPlants" id="OB04G25760.1">
    <property type="protein sequence ID" value="OB04G25760.1"/>
    <property type="gene ID" value="OB04G25760"/>
</dbReference>
<dbReference type="Gramene" id="OB04G25760.1">
    <property type="protein sequence ID" value="OB04G25760.1"/>
    <property type="gene ID" value="OB04G25760"/>
</dbReference>
<feature type="compositionally biased region" description="Basic and acidic residues" evidence="1">
    <location>
        <begin position="111"/>
        <end position="133"/>
    </location>
</feature>
<reference evidence="2" key="1">
    <citation type="journal article" date="2013" name="Nat. Commun.">
        <title>Whole-genome sequencing of Oryza brachyantha reveals mechanisms underlying Oryza genome evolution.</title>
        <authorList>
            <person name="Chen J."/>
            <person name="Huang Q."/>
            <person name="Gao D."/>
            <person name="Wang J."/>
            <person name="Lang Y."/>
            <person name="Liu T."/>
            <person name="Li B."/>
            <person name="Bai Z."/>
            <person name="Luis Goicoechea J."/>
            <person name="Liang C."/>
            <person name="Chen C."/>
            <person name="Zhang W."/>
            <person name="Sun S."/>
            <person name="Liao Y."/>
            <person name="Zhang X."/>
            <person name="Yang L."/>
            <person name="Song C."/>
            <person name="Wang M."/>
            <person name="Shi J."/>
            <person name="Liu G."/>
            <person name="Liu J."/>
            <person name="Zhou H."/>
            <person name="Zhou W."/>
            <person name="Yu Q."/>
            <person name="An N."/>
            <person name="Chen Y."/>
            <person name="Cai Q."/>
            <person name="Wang B."/>
            <person name="Liu B."/>
            <person name="Min J."/>
            <person name="Huang Y."/>
            <person name="Wu H."/>
            <person name="Li Z."/>
            <person name="Zhang Y."/>
            <person name="Yin Y."/>
            <person name="Song W."/>
            <person name="Jiang J."/>
            <person name="Jackson S.A."/>
            <person name="Wing R.A."/>
            <person name="Wang J."/>
            <person name="Chen M."/>
        </authorList>
    </citation>
    <scope>NUCLEOTIDE SEQUENCE [LARGE SCALE GENOMIC DNA]</scope>
    <source>
        <strain evidence="2">cv. IRGC 101232</strain>
    </source>
</reference>
<evidence type="ECO:0000313" key="2">
    <source>
        <dbReference type="EnsemblPlants" id="OB04G25760.1"/>
    </source>
</evidence>
<name>J3LZK1_ORYBR</name>
<organism evidence="2">
    <name type="scientific">Oryza brachyantha</name>
    <name type="common">malo sina</name>
    <dbReference type="NCBI Taxonomy" id="4533"/>
    <lineage>
        <taxon>Eukaryota</taxon>
        <taxon>Viridiplantae</taxon>
        <taxon>Streptophyta</taxon>
        <taxon>Embryophyta</taxon>
        <taxon>Tracheophyta</taxon>
        <taxon>Spermatophyta</taxon>
        <taxon>Magnoliopsida</taxon>
        <taxon>Liliopsida</taxon>
        <taxon>Poales</taxon>
        <taxon>Poaceae</taxon>
        <taxon>BOP clade</taxon>
        <taxon>Oryzoideae</taxon>
        <taxon>Oryzeae</taxon>
        <taxon>Oryzinae</taxon>
        <taxon>Oryza</taxon>
    </lineage>
</organism>
<keyword evidence="3" id="KW-1185">Reference proteome</keyword>